<dbReference type="Proteomes" id="UP000635245">
    <property type="component" value="Unassembled WGS sequence"/>
</dbReference>
<comment type="caution">
    <text evidence="8">The sequence shown here is derived from an EMBL/GenBank/DDBJ whole genome shotgun (WGS) entry which is preliminary data.</text>
</comment>
<organism evidence="8 9">
    <name type="scientific">Prauserella cavernicola</name>
    <dbReference type="NCBI Taxonomy" id="2800127"/>
    <lineage>
        <taxon>Bacteria</taxon>
        <taxon>Bacillati</taxon>
        <taxon>Actinomycetota</taxon>
        <taxon>Actinomycetes</taxon>
        <taxon>Pseudonocardiales</taxon>
        <taxon>Pseudonocardiaceae</taxon>
        <taxon>Prauserella</taxon>
    </lineage>
</organism>
<dbReference type="Pfam" id="PF07690">
    <property type="entry name" value="MFS_1"/>
    <property type="match status" value="1"/>
</dbReference>
<dbReference type="InterPro" id="IPR011701">
    <property type="entry name" value="MFS"/>
</dbReference>
<evidence type="ECO:0000313" key="8">
    <source>
        <dbReference type="EMBL" id="MBK1789177.1"/>
    </source>
</evidence>
<dbReference type="PANTHER" id="PTHR43791">
    <property type="entry name" value="PERMEASE-RELATED"/>
    <property type="match status" value="1"/>
</dbReference>
<accession>A0A934V813</accession>
<dbReference type="FunFam" id="1.20.1250.20:FF:000018">
    <property type="entry name" value="MFS transporter permease"/>
    <property type="match status" value="1"/>
</dbReference>
<sequence length="451" mass="47729">MRTSEVDISPLQSGAAKMFRRVVPLTTAAFVIAYIDRVNVGYAREALEADLGIGAAAYGIGAGIFFIAYALFEVPSNLLMRRVGAKAWLTRIMVSWGVVSVAMALVQGEVSFFVLRFLLGVAEAGFVPGVYLLLSQVLPNSHRGRAVSIFLMGSAFATIIAGPFSGLLLGMDGFAGVTGWQWMFAIQGGMALVFAPLMYRLTMNSVQEVPWLSAAEKSALAEELRQEQAERDRGHGPAKPSVWSLLMKPSVVLLAWLYFSGVTLIYATTFWLPTIVHGFGGLSDIEVGLISSIPWVVAMGGMWLFGRSSDRVTDRRPLISACFVLASIGMYVSTLGNPVLQMAALSLAAIGFKSVNAITVAISQRLLDVRIAAAGLALITAMGNVGGFVAPTLFGFVEDATGTVTAGIYTFAATSVLAALSAFLLPRVTRRDPAAAARPAGDAAGQAGSVR</sequence>
<feature type="transmembrane region" description="Helical" evidence="6">
    <location>
        <begin position="55"/>
        <end position="76"/>
    </location>
</feature>
<evidence type="ECO:0000259" key="7">
    <source>
        <dbReference type="PROSITE" id="PS50850"/>
    </source>
</evidence>
<feature type="transmembrane region" description="Helical" evidence="6">
    <location>
        <begin position="146"/>
        <end position="168"/>
    </location>
</feature>
<dbReference type="GO" id="GO:0022857">
    <property type="term" value="F:transmembrane transporter activity"/>
    <property type="evidence" value="ECO:0007669"/>
    <property type="project" value="InterPro"/>
</dbReference>
<feature type="transmembrane region" description="Helical" evidence="6">
    <location>
        <begin position="88"/>
        <end position="106"/>
    </location>
</feature>
<feature type="transmembrane region" description="Helical" evidence="6">
    <location>
        <begin position="251"/>
        <end position="273"/>
    </location>
</feature>
<evidence type="ECO:0000256" key="5">
    <source>
        <dbReference type="ARBA" id="ARBA00023136"/>
    </source>
</evidence>
<evidence type="ECO:0000256" key="2">
    <source>
        <dbReference type="ARBA" id="ARBA00022448"/>
    </source>
</evidence>
<dbReference type="RefSeq" id="WP_200325862.1">
    <property type="nucleotide sequence ID" value="NZ_JAENJH010000014.1"/>
</dbReference>
<feature type="transmembrane region" description="Helical" evidence="6">
    <location>
        <begin position="342"/>
        <end position="362"/>
    </location>
</feature>
<dbReference type="EMBL" id="JAENJH010000014">
    <property type="protein sequence ID" value="MBK1789177.1"/>
    <property type="molecule type" value="Genomic_DNA"/>
</dbReference>
<dbReference type="SUPFAM" id="SSF103473">
    <property type="entry name" value="MFS general substrate transporter"/>
    <property type="match status" value="1"/>
</dbReference>
<evidence type="ECO:0000313" key="9">
    <source>
        <dbReference type="Proteomes" id="UP000635245"/>
    </source>
</evidence>
<dbReference type="PROSITE" id="PS50850">
    <property type="entry name" value="MFS"/>
    <property type="match status" value="1"/>
</dbReference>
<feature type="transmembrane region" description="Helical" evidence="6">
    <location>
        <begin position="285"/>
        <end position="306"/>
    </location>
</feature>
<feature type="transmembrane region" description="Helical" evidence="6">
    <location>
        <begin position="318"/>
        <end position="336"/>
    </location>
</feature>
<keyword evidence="9" id="KW-1185">Reference proteome</keyword>
<evidence type="ECO:0000256" key="1">
    <source>
        <dbReference type="ARBA" id="ARBA00004651"/>
    </source>
</evidence>
<keyword evidence="5 6" id="KW-0472">Membrane</keyword>
<gene>
    <name evidence="8" type="ORF">JHE00_33005</name>
</gene>
<name>A0A934V813_9PSEU</name>
<dbReference type="CDD" id="cd17319">
    <property type="entry name" value="MFS_ExuT_GudP_like"/>
    <property type="match status" value="1"/>
</dbReference>
<feature type="transmembrane region" description="Helical" evidence="6">
    <location>
        <begin position="374"/>
        <end position="394"/>
    </location>
</feature>
<dbReference type="AlphaFoldDB" id="A0A934V813"/>
<keyword evidence="2" id="KW-0813">Transport</keyword>
<feature type="transmembrane region" description="Helical" evidence="6">
    <location>
        <begin position="406"/>
        <end position="425"/>
    </location>
</feature>
<feature type="transmembrane region" description="Helical" evidence="6">
    <location>
        <begin position="112"/>
        <end position="134"/>
    </location>
</feature>
<evidence type="ECO:0000256" key="3">
    <source>
        <dbReference type="ARBA" id="ARBA00022692"/>
    </source>
</evidence>
<protein>
    <submittedName>
        <fullName evidence="8">MFS transporter</fullName>
    </submittedName>
</protein>
<feature type="domain" description="Major facilitator superfamily (MFS) profile" evidence="7">
    <location>
        <begin position="22"/>
        <end position="430"/>
    </location>
</feature>
<keyword evidence="4 6" id="KW-1133">Transmembrane helix</keyword>
<dbReference type="GO" id="GO:0005886">
    <property type="term" value="C:plasma membrane"/>
    <property type="evidence" value="ECO:0007669"/>
    <property type="project" value="UniProtKB-SubCell"/>
</dbReference>
<proteinExistence type="predicted"/>
<dbReference type="InterPro" id="IPR036259">
    <property type="entry name" value="MFS_trans_sf"/>
</dbReference>
<evidence type="ECO:0000256" key="6">
    <source>
        <dbReference type="SAM" id="Phobius"/>
    </source>
</evidence>
<dbReference type="PANTHER" id="PTHR43791:SF36">
    <property type="entry name" value="TRANSPORTER, PUTATIVE (AFU_ORTHOLOGUE AFUA_6G08340)-RELATED"/>
    <property type="match status" value="1"/>
</dbReference>
<keyword evidence="3 6" id="KW-0812">Transmembrane</keyword>
<feature type="transmembrane region" description="Helical" evidence="6">
    <location>
        <begin position="18"/>
        <end position="35"/>
    </location>
</feature>
<dbReference type="InterPro" id="IPR020846">
    <property type="entry name" value="MFS_dom"/>
</dbReference>
<dbReference type="Gene3D" id="1.20.1250.20">
    <property type="entry name" value="MFS general substrate transporter like domains"/>
    <property type="match status" value="2"/>
</dbReference>
<feature type="transmembrane region" description="Helical" evidence="6">
    <location>
        <begin position="180"/>
        <end position="199"/>
    </location>
</feature>
<comment type="subcellular location">
    <subcellularLocation>
        <location evidence="1">Cell membrane</location>
        <topology evidence="1">Multi-pass membrane protein</topology>
    </subcellularLocation>
</comment>
<evidence type="ECO:0000256" key="4">
    <source>
        <dbReference type="ARBA" id="ARBA00022989"/>
    </source>
</evidence>
<reference evidence="8" key="1">
    <citation type="submission" date="2020-12" db="EMBL/GenBank/DDBJ databases">
        <title>Prauserella sp. ASG 168, a novel actinomycete isolated from cave rock.</title>
        <authorList>
            <person name="Suriyachadkun C."/>
        </authorList>
    </citation>
    <scope>NUCLEOTIDE SEQUENCE</scope>
    <source>
        <strain evidence="8">ASG 168</strain>
    </source>
</reference>